<gene>
    <name evidence="8 10" type="primary">recO</name>
    <name evidence="10" type="ORF">V5R04_08435</name>
</gene>
<dbReference type="Pfam" id="PF02565">
    <property type="entry name" value="RecO_C"/>
    <property type="match status" value="1"/>
</dbReference>
<evidence type="ECO:0000256" key="3">
    <source>
        <dbReference type="ARBA" id="ARBA00021310"/>
    </source>
</evidence>
<dbReference type="NCBIfam" id="TIGR00613">
    <property type="entry name" value="reco"/>
    <property type="match status" value="1"/>
</dbReference>
<name>A0AAU7DRF9_9MICO</name>
<dbReference type="Gene3D" id="2.40.50.140">
    <property type="entry name" value="Nucleic acid-binding proteins"/>
    <property type="match status" value="1"/>
</dbReference>
<dbReference type="InterPro" id="IPR003717">
    <property type="entry name" value="RecO"/>
</dbReference>
<dbReference type="SUPFAM" id="SSF57863">
    <property type="entry name" value="ArfGap/RecO-like zinc finger"/>
    <property type="match status" value="1"/>
</dbReference>
<evidence type="ECO:0000256" key="6">
    <source>
        <dbReference type="ARBA" id="ARBA00023204"/>
    </source>
</evidence>
<reference evidence="10" key="1">
    <citation type="submission" date="2024-02" db="EMBL/GenBank/DDBJ databases">
        <title>Tomenella chthoni gen. nov. sp. nov., a member of the family Jonesiaceae isolated from bat guano.</title>
        <authorList>
            <person name="Miller S.L."/>
            <person name="King J."/>
            <person name="Sankaranarayanan K."/>
            <person name="Lawson P.A."/>
        </authorList>
    </citation>
    <scope>NUCLEOTIDE SEQUENCE</scope>
    <source>
        <strain evidence="10">BS-20</strain>
    </source>
</reference>
<keyword evidence="4 8" id="KW-0227">DNA damage</keyword>
<dbReference type="HAMAP" id="MF_00201">
    <property type="entry name" value="RecO"/>
    <property type="match status" value="1"/>
</dbReference>
<dbReference type="Gene3D" id="1.20.1440.120">
    <property type="entry name" value="Recombination protein O, C-terminal domain"/>
    <property type="match status" value="1"/>
</dbReference>
<dbReference type="InterPro" id="IPR042242">
    <property type="entry name" value="RecO_C"/>
</dbReference>
<dbReference type="PANTHER" id="PTHR33991">
    <property type="entry name" value="DNA REPAIR PROTEIN RECO"/>
    <property type="match status" value="1"/>
</dbReference>
<dbReference type="GO" id="GO:0006302">
    <property type="term" value="P:double-strand break repair"/>
    <property type="evidence" value="ECO:0007669"/>
    <property type="project" value="TreeGrafter"/>
</dbReference>
<dbReference type="SUPFAM" id="SSF50249">
    <property type="entry name" value="Nucleic acid-binding proteins"/>
    <property type="match status" value="1"/>
</dbReference>
<dbReference type="InterPro" id="IPR037278">
    <property type="entry name" value="ARFGAP/RecO"/>
</dbReference>
<evidence type="ECO:0000259" key="9">
    <source>
        <dbReference type="Pfam" id="PF11967"/>
    </source>
</evidence>
<protein>
    <recommendedName>
        <fullName evidence="3 8">DNA repair protein RecO</fullName>
    </recommendedName>
    <alternativeName>
        <fullName evidence="7 8">Recombination protein O</fullName>
    </alternativeName>
</protein>
<accession>A0AAU7DRF9</accession>
<comment type="similarity">
    <text evidence="2 8">Belongs to the RecO family.</text>
</comment>
<dbReference type="AlphaFoldDB" id="A0AAU7DRF9"/>
<evidence type="ECO:0000256" key="4">
    <source>
        <dbReference type="ARBA" id="ARBA00022763"/>
    </source>
</evidence>
<evidence type="ECO:0000313" key="10">
    <source>
        <dbReference type="EMBL" id="XBH20279.1"/>
    </source>
</evidence>
<evidence type="ECO:0000256" key="2">
    <source>
        <dbReference type="ARBA" id="ARBA00007452"/>
    </source>
</evidence>
<dbReference type="GO" id="GO:0006310">
    <property type="term" value="P:DNA recombination"/>
    <property type="evidence" value="ECO:0007669"/>
    <property type="project" value="UniProtKB-UniRule"/>
</dbReference>
<evidence type="ECO:0000256" key="8">
    <source>
        <dbReference type="HAMAP-Rule" id="MF_00201"/>
    </source>
</evidence>
<comment type="function">
    <text evidence="1 8">Involved in DNA repair and RecF pathway recombination.</text>
</comment>
<keyword evidence="6 8" id="KW-0234">DNA repair</keyword>
<dbReference type="Pfam" id="PF11967">
    <property type="entry name" value="RecO_N"/>
    <property type="match status" value="1"/>
</dbReference>
<dbReference type="GO" id="GO:0043590">
    <property type="term" value="C:bacterial nucleoid"/>
    <property type="evidence" value="ECO:0007669"/>
    <property type="project" value="TreeGrafter"/>
</dbReference>
<dbReference type="EMBL" id="CP146203">
    <property type="protein sequence ID" value="XBH20279.1"/>
    <property type="molecule type" value="Genomic_DNA"/>
</dbReference>
<dbReference type="InterPro" id="IPR022572">
    <property type="entry name" value="DNA_rep/recomb_RecO_N"/>
</dbReference>
<sequence>MPLYRDQAIVLRTHKLGEADRIITLLTRSRGKVRAVAKGVRRTSSKFGARLEPFMHIDVQLNEGRNLDMVTQVETVGAYARTICQDYAKYTCGSAMLETVDRLVAQEHEPMLPQFQLLAGGLRTLAARQQPASLILDSYLLRAFAIAGYAPTFTHCAQCGQPGPHHSFSVPQGGAVCLDCRQPGANAPSAQTFELLAALLVGDWATANQTDPRTQAETSSLITAFSQYHLEHSLRSLKMVDRT</sequence>
<evidence type="ECO:0000256" key="5">
    <source>
        <dbReference type="ARBA" id="ARBA00023172"/>
    </source>
</evidence>
<dbReference type="PANTHER" id="PTHR33991:SF1">
    <property type="entry name" value="DNA REPAIR PROTEIN RECO"/>
    <property type="match status" value="1"/>
</dbReference>
<evidence type="ECO:0000256" key="7">
    <source>
        <dbReference type="ARBA" id="ARBA00033409"/>
    </source>
</evidence>
<dbReference type="InterPro" id="IPR012340">
    <property type="entry name" value="NA-bd_OB-fold"/>
</dbReference>
<evidence type="ECO:0000256" key="1">
    <source>
        <dbReference type="ARBA" id="ARBA00003065"/>
    </source>
</evidence>
<feature type="domain" description="DNA replication/recombination mediator RecO N-terminal" evidence="9">
    <location>
        <begin position="1"/>
        <end position="78"/>
    </location>
</feature>
<organism evidence="10">
    <name type="scientific">Jonesiaceae bacterium BS-20</name>
    <dbReference type="NCBI Taxonomy" id="3120821"/>
    <lineage>
        <taxon>Bacteria</taxon>
        <taxon>Bacillati</taxon>
        <taxon>Actinomycetota</taxon>
        <taxon>Actinomycetes</taxon>
        <taxon>Micrococcales</taxon>
        <taxon>Jonesiaceae</taxon>
    </lineage>
</organism>
<proteinExistence type="inferred from homology"/>
<keyword evidence="5 8" id="KW-0233">DNA recombination</keyword>